<dbReference type="InterPro" id="IPR029044">
    <property type="entry name" value="Nucleotide-diphossugar_trans"/>
</dbReference>
<dbReference type="Gene3D" id="3.90.550.10">
    <property type="entry name" value="Spore Coat Polysaccharide Biosynthesis Protein SpsA, Chain A"/>
    <property type="match status" value="1"/>
</dbReference>
<reference evidence="2 3" key="1">
    <citation type="submission" date="2014-06" db="EMBL/GenBank/DDBJ databases">
        <title>Whole Genome Sequences of Three Symbiotic Endozoicomonas Bacteria.</title>
        <authorList>
            <person name="Neave M.J."/>
            <person name="Apprill A."/>
            <person name="Voolstra C.R."/>
        </authorList>
    </citation>
    <scope>NUCLEOTIDE SEQUENCE [LARGE SCALE GENOMIC DNA]</scope>
    <source>
        <strain evidence="2 3">LMG 24815</strain>
    </source>
</reference>
<organism evidence="2 3">
    <name type="scientific">Endozoicomonas montiporae</name>
    <dbReference type="NCBI Taxonomy" id="1027273"/>
    <lineage>
        <taxon>Bacteria</taxon>
        <taxon>Pseudomonadati</taxon>
        <taxon>Pseudomonadota</taxon>
        <taxon>Gammaproteobacteria</taxon>
        <taxon>Oceanospirillales</taxon>
        <taxon>Endozoicomonadaceae</taxon>
        <taxon>Endozoicomonas</taxon>
    </lineage>
</organism>
<keyword evidence="3" id="KW-1185">Reference proteome</keyword>
<evidence type="ECO:0000313" key="3">
    <source>
        <dbReference type="Proteomes" id="UP000028006"/>
    </source>
</evidence>
<sequence>MNDKTVLFSIVIPAYNYAHFLPETVESILQQTYSHYEIIIVNDGSTDNTDEVVHELISQHPNKTIKYLVQENAGLSATRNNGANIARGDYLFFLDSDDKLLPDALDSLHKTIRQHPEAGFIIGRYYSVDNAGKRKARCLWNLTGSKVEDFKTYALDNKKSMLSSCVLHKKDVFLKYYFHEHLRQSEDEPLFSHLLANENVVKIDEYVSEIRKHENSHRTKVYPDLAEMLTDAVFDSDKLPANLMGYKSRFRALKHLEEFRSLFLNGSYTEALEEYKTGFKFDKKAALKPNYFRKAVKAWVKQ</sequence>
<dbReference type="SUPFAM" id="SSF53448">
    <property type="entry name" value="Nucleotide-diphospho-sugar transferases"/>
    <property type="match status" value="1"/>
</dbReference>
<proteinExistence type="predicted"/>
<dbReference type="PANTHER" id="PTHR22916:SF3">
    <property type="entry name" value="UDP-GLCNAC:BETAGAL BETA-1,3-N-ACETYLGLUCOSAMINYLTRANSFERASE-LIKE PROTEIN 1"/>
    <property type="match status" value="1"/>
</dbReference>
<protein>
    <recommendedName>
        <fullName evidence="1">Glycosyltransferase 2-like domain-containing protein</fullName>
    </recommendedName>
</protein>
<feature type="domain" description="Glycosyltransferase 2-like" evidence="1">
    <location>
        <begin position="9"/>
        <end position="139"/>
    </location>
</feature>
<gene>
    <name evidence="2" type="ORF">GZ77_24075</name>
</gene>
<evidence type="ECO:0000313" key="2">
    <source>
        <dbReference type="EMBL" id="KEQ11604.1"/>
    </source>
</evidence>
<name>A0A081MZI1_9GAMM</name>
<dbReference type="RefSeq" id="WP_034879368.1">
    <property type="nucleotide sequence ID" value="NZ_JOKG01000006.1"/>
</dbReference>
<dbReference type="InterPro" id="IPR001173">
    <property type="entry name" value="Glyco_trans_2-like"/>
</dbReference>
<dbReference type="PANTHER" id="PTHR22916">
    <property type="entry name" value="GLYCOSYLTRANSFERASE"/>
    <property type="match status" value="1"/>
</dbReference>
<dbReference type="EMBL" id="JOKG01000006">
    <property type="protein sequence ID" value="KEQ11604.1"/>
    <property type="molecule type" value="Genomic_DNA"/>
</dbReference>
<dbReference type="CDD" id="cd00761">
    <property type="entry name" value="Glyco_tranf_GTA_type"/>
    <property type="match status" value="1"/>
</dbReference>
<evidence type="ECO:0000259" key="1">
    <source>
        <dbReference type="Pfam" id="PF00535"/>
    </source>
</evidence>
<comment type="caution">
    <text evidence="2">The sequence shown here is derived from an EMBL/GenBank/DDBJ whole genome shotgun (WGS) entry which is preliminary data.</text>
</comment>
<accession>A0A081MZI1</accession>
<dbReference type="eggNOG" id="COG1216">
    <property type="taxonomic scope" value="Bacteria"/>
</dbReference>
<dbReference type="Proteomes" id="UP000028006">
    <property type="component" value="Unassembled WGS sequence"/>
</dbReference>
<dbReference type="Pfam" id="PF00535">
    <property type="entry name" value="Glycos_transf_2"/>
    <property type="match status" value="1"/>
</dbReference>
<dbReference type="AlphaFoldDB" id="A0A081MZI1"/>
<dbReference type="GO" id="GO:0016758">
    <property type="term" value="F:hexosyltransferase activity"/>
    <property type="evidence" value="ECO:0007669"/>
    <property type="project" value="UniProtKB-ARBA"/>
</dbReference>